<accession>A0A7S3Z2T7</accession>
<feature type="transmembrane region" description="Helical" evidence="1">
    <location>
        <begin position="119"/>
        <end position="136"/>
    </location>
</feature>
<dbReference type="EMBL" id="HBIV01030342">
    <property type="protein sequence ID" value="CAE0670027.1"/>
    <property type="molecule type" value="Transcribed_RNA"/>
</dbReference>
<proteinExistence type="predicted"/>
<dbReference type="InterPro" id="IPR038350">
    <property type="entry name" value="Orai_sf"/>
</dbReference>
<evidence type="ECO:0008006" key="3">
    <source>
        <dbReference type="Google" id="ProtNLM"/>
    </source>
</evidence>
<reference evidence="2" key="1">
    <citation type="submission" date="2021-01" db="EMBL/GenBank/DDBJ databases">
        <authorList>
            <person name="Corre E."/>
            <person name="Pelletier E."/>
            <person name="Niang G."/>
            <person name="Scheremetjew M."/>
            <person name="Finn R."/>
            <person name="Kale V."/>
            <person name="Holt S."/>
            <person name="Cochrane G."/>
            <person name="Meng A."/>
            <person name="Brown T."/>
            <person name="Cohen L."/>
        </authorList>
    </citation>
    <scope>NUCLEOTIDE SEQUENCE</scope>
    <source>
        <strain evidence="2">CCCM811</strain>
    </source>
</reference>
<sequence length="142" mass="15398">MLAADKLLLQSSLKQNAIQLKEKELNLHNTNFGSLGTQAAVLAGFAVTALIEFSPPPDIHETRYLEIAYYVCCMLSLVTNLYCVAGSTVLSVFATNLALRGPDGSVERAVEGMHEERRGVFISFAIGLASLLMGMVRTTITF</sequence>
<keyword evidence="1" id="KW-1133">Transmembrane helix</keyword>
<feature type="transmembrane region" description="Helical" evidence="1">
    <location>
        <begin position="35"/>
        <end position="55"/>
    </location>
</feature>
<evidence type="ECO:0000256" key="1">
    <source>
        <dbReference type="SAM" id="Phobius"/>
    </source>
</evidence>
<organism evidence="2">
    <name type="scientific">Lotharella globosa</name>
    <dbReference type="NCBI Taxonomy" id="91324"/>
    <lineage>
        <taxon>Eukaryota</taxon>
        <taxon>Sar</taxon>
        <taxon>Rhizaria</taxon>
        <taxon>Cercozoa</taxon>
        <taxon>Chlorarachniophyceae</taxon>
        <taxon>Lotharella</taxon>
    </lineage>
</organism>
<gene>
    <name evidence="2" type="ORF">LGLO00237_LOCUS21661</name>
</gene>
<keyword evidence="1" id="KW-0812">Transmembrane</keyword>
<dbReference type="Gene3D" id="1.20.140.140">
    <property type="entry name" value="Calcium release-activated calcium channel protein Orai"/>
    <property type="match status" value="1"/>
</dbReference>
<feature type="transmembrane region" description="Helical" evidence="1">
    <location>
        <begin position="67"/>
        <end position="99"/>
    </location>
</feature>
<keyword evidence="1" id="KW-0472">Membrane</keyword>
<evidence type="ECO:0000313" key="2">
    <source>
        <dbReference type="EMBL" id="CAE0670027.1"/>
    </source>
</evidence>
<protein>
    <recommendedName>
        <fullName evidence="3">H(+)-exporting diphosphatase</fullName>
    </recommendedName>
</protein>
<dbReference type="AlphaFoldDB" id="A0A7S3Z2T7"/>
<name>A0A7S3Z2T7_9EUKA</name>